<organism evidence="12 13">
    <name type="scientific">Anaerococcus cruorum</name>
    <dbReference type="NCBI Taxonomy" id="3115617"/>
    <lineage>
        <taxon>Bacteria</taxon>
        <taxon>Bacillati</taxon>
        <taxon>Bacillota</taxon>
        <taxon>Tissierellia</taxon>
        <taxon>Tissierellales</taxon>
        <taxon>Peptoniphilaceae</taxon>
        <taxon>Anaerococcus</taxon>
    </lineage>
</organism>
<protein>
    <recommendedName>
        <fullName evidence="2">DNA-directed DNA polymerase</fullName>
        <ecNumber evidence="2">2.7.7.7</ecNumber>
    </recommendedName>
</protein>
<keyword evidence="7" id="KW-0239">DNA-directed DNA polymerase</keyword>
<dbReference type="Pfam" id="PF22608">
    <property type="entry name" value="DNAX_ATPase_lid"/>
    <property type="match status" value="1"/>
</dbReference>
<keyword evidence="3" id="KW-0479">Metal-binding</keyword>
<sequence length="569" mass="65200">MAKALYREYRPKTFDEVLGQNRVTTVLKNQVKTGKISHAYIFSGERGTGKTSCAKIFAKAVNCLNPKDGSPCLECENCKVIEEEATIDVVEMDAASNRRIDDIRNLKDNVIYPPNKLKYKVYIIDEAHMITREAFNALLKIMEEPPSHLVFILATTEIEKVPRTILSRVQKFEFNKIDDTNIKTQIDKILKDRDIEMDGEAVELIIKKANGAMRDALSILDQVVSFGEKSYDLAKVQSLLGVVDFYDVDRLTSAIIAKDSKISLESLFDLRANNKSNKDIIDSLIAYFNDILIFKLTGNESFFDNREYKDFIAKRSKDITDGELGDYLDILIEYNNKMKLTENTDVLTEVCILRLLNLKNIDNLDSRISYLEKNTGDDLIDTINKVVENKLTNLDLTQVDVPVNREIPEINYKLDEQTVNSTNEVSENIDQPPKIEEKEEVSPRTSNSLTSVEEEKIKTMLVKTAGGVINGLFTDEGFNYRIENNSFILYIKEDFYNFFIVSKIGDIEKNLKDILKTDYKFTIDSYDNMNNNISNVEDKKKEEIEIKKEECKDYSNKLLDIFGDELIIE</sequence>
<dbReference type="CDD" id="cd00009">
    <property type="entry name" value="AAA"/>
    <property type="match status" value="1"/>
</dbReference>
<dbReference type="NCBIfam" id="TIGR02397">
    <property type="entry name" value="dnaX_nterm"/>
    <property type="match status" value="1"/>
</dbReference>
<comment type="similarity">
    <text evidence="1">Belongs to the DnaX/STICHEL family.</text>
</comment>
<dbReference type="SUPFAM" id="SSF48019">
    <property type="entry name" value="post-AAA+ oligomerization domain-like"/>
    <property type="match status" value="1"/>
</dbReference>
<evidence type="ECO:0000256" key="6">
    <source>
        <dbReference type="ARBA" id="ARBA00022840"/>
    </source>
</evidence>
<dbReference type="InterPro" id="IPR003593">
    <property type="entry name" value="AAA+_ATPase"/>
</dbReference>
<dbReference type="InterPro" id="IPR008921">
    <property type="entry name" value="DNA_pol3_clamp-load_cplx_C"/>
</dbReference>
<comment type="caution">
    <text evidence="12">The sequence shown here is derived from an EMBL/GenBank/DDBJ whole genome shotgun (WGS) entry which is preliminary data.</text>
</comment>
<dbReference type="SMART" id="SM00382">
    <property type="entry name" value="AAA"/>
    <property type="match status" value="1"/>
</dbReference>
<dbReference type="CDD" id="cd18137">
    <property type="entry name" value="HLD_clamp_pol_III_gamma_tau"/>
    <property type="match status" value="1"/>
</dbReference>
<feature type="coiled-coil region" evidence="9">
    <location>
        <begin position="526"/>
        <end position="557"/>
    </location>
</feature>
<keyword evidence="12" id="KW-0808">Transferase</keyword>
<feature type="compositionally biased region" description="Basic and acidic residues" evidence="10">
    <location>
        <begin position="433"/>
        <end position="442"/>
    </location>
</feature>
<feature type="domain" description="AAA+ ATPase" evidence="11">
    <location>
        <begin position="36"/>
        <end position="176"/>
    </location>
</feature>
<evidence type="ECO:0000313" key="13">
    <source>
        <dbReference type="Proteomes" id="UP001638015"/>
    </source>
</evidence>
<keyword evidence="13" id="KW-1185">Reference proteome</keyword>
<dbReference type="NCBIfam" id="NF004046">
    <property type="entry name" value="PRK05563.1"/>
    <property type="match status" value="1"/>
</dbReference>
<evidence type="ECO:0000256" key="1">
    <source>
        <dbReference type="ARBA" id="ARBA00006360"/>
    </source>
</evidence>
<dbReference type="RefSeq" id="WP_410032992.1">
    <property type="nucleotide sequence ID" value="NZ_JBGMEH010000006.1"/>
</dbReference>
<dbReference type="Gene3D" id="1.10.8.60">
    <property type="match status" value="1"/>
</dbReference>
<feature type="region of interest" description="Disordered" evidence="10">
    <location>
        <begin position="421"/>
        <end position="449"/>
    </location>
</feature>
<dbReference type="Gene3D" id="1.20.272.10">
    <property type="match status" value="1"/>
</dbReference>
<dbReference type="SUPFAM" id="SSF52540">
    <property type="entry name" value="P-loop containing nucleoside triphosphate hydrolases"/>
    <property type="match status" value="1"/>
</dbReference>
<dbReference type="GO" id="GO:0003887">
    <property type="term" value="F:DNA-directed DNA polymerase activity"/>
    <property type="evidence" value="ECO:0007669"/>
    <property type="project" value="UniProtKB-EC"/>
</dbReference>
<keyword evidence="4" id="KW-0547">Nucleotide-binding</keyword>
<dbReference type="Gene3D" id="3.40.50.300">
    <property type="entry name" value="P-loop containing nucleotide triphosphate hydrolases"/>
    <property type="match status" value="1"/>
</dbReference>
<keyword evidence="12" id="KW-0548">Nucleotidyltransferase</keyword>
<comment type="catalytic activity">
    <reaction evidence="8">
        <text>DNA(n) + a 2'-deoxyribonucleoside 5'-triphosphate = DNA(n+1) + diphosphate</text>
        <dbReference type="Rhea" id="RHEA:22508"/>
        <dbReference type="Rhea" id="RHEA-COMP:17339"/>
        <dbReference type="Rhea" id="RHEA-COMP:17340"/>
        <dbReference type="ChEBI" id="CHEBI:33019"/>
        <dbReference type="ChEBI" id="CHEBI:61560"/>
        <dbReference type="ChEBI" id="CHEBI:173112"/>
        <dbReference type="EC" id="2.7.7.7"/>
    </reaction>
</comment>
<evidence type="ECO:0000313" key="12">
    <source>
        <dbReference type="EMBL" id="MFO3716297.1"/>
    </source>
</evidence>
<accession>A0ABW9MWS7</accession>
<evidence type="ECO:0000256" key="7">
    <source>
        <dbReference type="ARBA" id="ARBA00022932"/>
    </source>
</evidence>
<evidence type="ECO:0000256" key="9">
    <source>
        <dbReference type="SAM" id="Coils"/>
    </source>
</evidence>
<dbReference type="InterPro" id="IPR050238">
    <property type="entry name" value="DNA_Rep/Repair_Clamp_Loader"/>
</dbReference>
<keyword evidence="6" id="KW-0067">ATP-binding</keyword>
<gene>
    <name evidence="12" type="primary">dnaX</name>
    <name evidence="12" type="ORF">ACCQ40_05790</name>
</gene>
<dbReference type="InterPro" id="IPR045085">
    <property type="entry name" value="HLD_clamp_pol_III_gamma_tau"/>
</dbReference>
<dbReference type="Pfam" id="PF13177">
    <property type="entry name" value="DNA_pol3_delta2"/>
    <property type="match status" value="1"/>
</dbReference>
<dbReference type="EMBL" id="JBGMEH010000006">
    <property type="protein sequence ID" value="MFO3716297.1"/>
    <property type="molecule type" value="Genomic_DNA"/>
</dbReference>
<evidence type="ECO:0000256" key="5">
    <source>
        <dbReference type="ARBA" id="ARBA00022833"/>
    </source>
</evidence>
<evidence type="ECO:0000256" key="10">
    <source>
        <dbReference type="SAM" id="MobiDB-lite"/>
    </source>
</evidence>
<evidence type="ECO:0000256" key="3">
    <source>
        <dbReference type="ARBA" id="ARBA00022723"/>
    </source>
</evidence>
<dbReference type="InterPro" id="IPR012763">
    <property type="entry name" value="DNA_pol_III_sug/sutau_N"/>
</dbReference>
<evidence type="ECO:0000256" key="8">
    <source>
        <dbReference type="ARBA" id="ARBA00049244"/>
    </source>
</evidence>
<name>A0ABW9MWS7_9FIRM</name>
<keyword evidence="5" id="KW-0862">Zinc</keyword>
<proteinExistence type="inferred from homology"/>
<evidence type="ECO:0000256" key="4">
    <source>
        <dbReference type="ARBA" id="ARBA00022741"/>
    </source>
</evidence>
<dbReference type="EC" id="2.7.7.7" evidence="2"/>
<evidence type="ECO:0000259" key="11">
    <source>
        <dbReference type="SMART" id="SM00382"/>
    </source>
</evidence>
<dbReference type="PANTHER" id="PTHR11669:SF0">
    <property type="entry name" value="PROTEIN STICHEL-LIKE 2"/>
    <property type="match status" value="1"/>
</dbReference>
<dbReference type="InterPro" id="IPR027417">
    <property type="entry name" value="P-loop_NTPase"/>
</dbReference>
<dbReference type="PANTHER" id="PTHR11669">
    <property type="entry name" value="REPLICATION FACTOR C / DNA POLYMERASE III GAMMA-TAU SUBUNIT"/>
    <property type="match status" value="1"/>
</dbReference>
<evidence type="ECO:0000256" key="2">
    <source>
        <dbReference type="ARBA" id="ARBA00012417"/>
    </source>
</evidence>
<keyword evidence="9" id="KW-0175">Coiled coil</keyword>
<dbReference type="Proteomes" id="UP001638015">
    <property type="component" value="Unassembled WGS sequence"/>
</dbReference>
<reference evidence="12 13" key="1">
    <citation type="journal article" date="2025" name="Anaerobe">
        <title>Description of Anaerococcus kampingiae sp. nov., Anaerococcus groningensis sp. nov., Anaerococcus martiniensis sp. nov., and Anaerococcus cruorum sp. nov., isolated from human clinical specimens.</title>
        <authorList>
            <person name="Boiten K.E."/>
            <person name="Meijer J."/>
            <person name="van Wezel E.M."/>
            <person name="Veloo A.C.M."/>
        </authorList>
    </citation>
    <scope>NUCLEOTIDE SEQUENCE [LARGE SCALE GENOMIC DNA]</scope>
    <source>
        <strain evidence="12 13">ENR1039</strain>
    </source>
</reference>